<proteinExistence type="predicted"/>
<dbReference type="STRING" id="1365484.W6QLE5"/>
<feature type="region of interest" description="Disordered" evidence="1">
    <location>
        <begin position="1"/>
        <end position="23"/>
    </location>
</feature>
<dbReference type="AlphaFoldDB" id="W6QLE5"/>
<evidence type="ECO:0000313" key="3">
    <source>
        <dbReference type="Proteomes" id="UP000030686"/>
    </source>
</evidence>
<dbReference type="OrthoDB" id="5379619at2759"/>
<reference evidence="2" key="1">
    <citation type="journal article" date="2014" name="Nat. Commun.">
        <title>Multiple recent horizontal transfers of a large genomic region in cheese making fungi.</title>
        <authorList>
            <person name="Cheeseman K."/>
            <person name="Ropars J."/>
            <person name="Renault P."/>
            <person name="Dupont J."/>
            <person name="Gouzy J."/>
            <person name="Branca A."/>
            <person name="Abraham A.L."/>
            <person name="Ceppi M."/>
            <person name="Conseiller E."/>
            <person name="Debuchy R."/>
            <person name="Malagnac F."/>
            <person name="Goarin A."/>
            <person name="Silar P."/>
            <person name="Lacoste S."/>
            <person name="Sallet E."/>
            <person name="Bensimon A."/>
            <person name="Giraud T."/>
            <person name="Brygoo Y."/>
        </authorList>
    </citation>
    <scope>NUCLEOTIDE SEQUENCE [LARGE SCALE GENOMIC DNA]</scope>
    <source>
        <strain evidence="2">FM164</strain>
    </source>
</reference>
<name>W6QLE5_PENRF</name>
<dbReference type="OMA" id="MDESGCG"/>
<evidence type="ECO:0000256" key="1">
    <source>
        <dbReference type="SAM" id="MobiDB-lite"/>
    </source>
</evidence>
<sequence>MTTTSSIRRAPVAKGWSKKTARQHAKEHNADLRELYLHNLLEFQSYHQVYMDESGCGKRAGFRRTGWSPLGVAPLQVSQLHRDQRYQSLPTYTQDGIVPSRVFRGATDSAVFEGFLAQLLQHCGRWPEP</sequence>
<protein>
    <submittedName>
        <fullName evidence="2">Probable transposable element</fullName>
    </submittedName>
</protein>
<gene>
    <name evidence="2" type="ORF">PROQFM164_S06g000211</name>
</gene>
<dbReference type="EMBL" id="HG792020">
    <property type="protein sequence ID" value="CDM37250.1"/>
    <property type="molecule type" value="Genomic_DNA"/>
</dbReference>
<keyword evidence="3" id="KW-1185">Reference proteome</keyword>
<evidence type="ECO:0000313" key="2">
    <source>
        <dbReference type="EMBL" id="CDM37250.1"/>
    </source>
</evidence>
<accession>W6QLE5</accession>
<organism evidence="2 3">
    <name type="scientific">Penicillium roqueforti (strain FM164)</name>
    <dbReference type="NCBI Taxonomy" id="1365484"/>
    <lineage>
        <taxon>Eukaryota</taxon>
        <taxon>Fungi</taxon>
        <taxon>Dikarya</taxon>
        <taxon>Ascomycota</taxon>
        <taxon>Pezizomycotina</taxon>
        <taxon>Eurotiomycetes</taxon>
        <taxon>Eurotiomycetidae</taxon>
        <taxon>Eurotiales</taxon>
        <taxon>Aspergillaceae</taxon>
        <taxon>Penicillium</taxon>
    </lineage>
</organism>
<dbReference type="Proteomes" id="UP000030686">
    <property type="component" value="Unassembled WGS sequence"/>
</dbReference>